<feature type="domain" description="C3H1-type" evidence="5">
    <location>
        <begin position="19"/>
        <end position="46"/>
    </location>
</feature>
<dbReference type="GO" id="GO:0008270">
    <property type="term" value="F:zinc ion binding"/>
    <property type="evidence" value="ECO:0007669"/>
    <property type="project" value="UniProtKB-KW"/>
</dbReference>
<proteinExistence type="predicted"/>
<evidence type="ECO:0000256" key="4">
    <source>
        <dbReference type="PROSITE-ProRule" id="PRU00723"/>
    </source>
</evidence>
<name>A0AAE6PQW6_9MONO</name>
<dbReference type="Gene3D" id="4.10.1000.10">
    <property type="entry name" value="Zinc finger, CCCH-type"/>
    <property type="match status" value="2"/>
</dbReference>
<dbReference type="InterPro" id="IPR000571">
    <property type="entry name" value="Znf_CCCH"/>
</dbReference>
<reference evidence="6" key="1">
    <citation type="submission" date="2019-09" db="EMBL/GenBank/DDBJ databases">
        <authorList>
            <person name="Hierweger M.M."/>
            <person name="Koch M.C."/>
            <person name="Rupp M."/>
            <person name="Schmidt-Posthaus H."/>
            <person name="Seuberlich T."/>
        </authorList>
    </citation>
    <scope>NUCLEOTIDE SEQUENCE</scope>
    <source>
        <strain evidence="6">FIWIV CH17</strain>
    </source>
</reference>
<evidence type="ECO:0000256" key="2">
    <source>
        <dbReference type="ARBA" id="ARBA00022771"/>
    </source>
</evidence>
<evidence type="ECO:0000313" key="6">
    <source>
        <dbReference type="EMBL" id="QGM12358.2"/>
    </source>
</evidence>
<keyword evidence="3 4" id="KW-0862">Zinc</keyword>
<dbReference type="InterPro" id="IPR036855">
    <property type="entry name" value="Znf_CCCH_sf"/>
</dbReference>
<evidence type="ECO:0000256" key="3">
    <source>
        <dbReference type="ARBA" id="ARBA00022833"/>
    </source>
</evidence>
<dbReference type="SMART" id="SM00356">
    <property type="entry name" value="ZnF_C3H1"/>
    <property type="match status" value="2"/>
</dbReference>
<dbReference type="SUPFAM" id="SSF90229">
    <property type="entry name" value="CCCH zinc finger"/>
    <property type="match status" value="1"/>
</dbReference>
<dbReference type="GeneID" id="80538663"/>
<dbReference type="EMBL" id="MN510772">
    <property type="protein sequence ID" value="QGM12358.2"/>
    <property type="molecule type" value="Viral_cRNA"/>
</dbReference>
<evidence type="ECO:0000259" key="5">
    <source>
        <dbReference type="PROSITE" id="PS50103"/>
    </source>
</evidence>
<dbReference type="KEGG" id="vg:80538663"/>
<evidence type="ECO:0000256" key="1">
    <source>
        <dbReference type="ARBA" id="ARBA00022723"/>
    </source>
</evidence>
<feature type="zinc finger region" description="C3H1-type" evidence="4">
    <location>
        <begin position="19"/>
        <end position="46"/>
    </location>
</feature>
<sequence length="358" mass="39758">MAARSGHRTFNTTRMPGFRAKGRVCYGFLSGTCKHGEHCRYRHDIKYGTDREQLIFARMKTDQLLAINSRPTRGGPNDDVAMLHSFKTMLDNNSGSIPHGGPENDRKTLMACEKVYAGLSDLSVCEQWIPDGADAVHALNFLGPQQRADWRLGHLRKLPPDTNMRLGRLLVKGLSHLEEIGSAGEGSIWGPKHEPSSRICRYYKQGHCYRENTCRYSHNPYKLSGGDLVRGIALGLQNLDLAAGGQNVREATTEPTLSAINPQDSLKRLQRANATNGRLSHQEMVELGLLIWIWEYVPPSEDGPTPAAEGDMSGALRSAVLALKSLEGPREVTRSVSRFSQDMRGRLIVAMRKAQNWG</sequence>
<dbReference type="Proteomes" id="UP000831069">
    <property type="component" value="Segment"/>
</dbReference>
<feature type="zinc finger region" description="C3H1-type" evidence="4">
    <location>
        <begin position="194"/>
        <end position="221"/>
    </location>
</feature>
<dbReference type="PROSITE" id="PS50103">
    <property type="entry name" value="ZF_C3H1"/>
    <property type="match status" value="2"/>
</dbReference>
<organism evidence="6 7">
    <name type="scientific">Fiwi virus</name>
    <dbReference type="NCBI Taxonomy" id="2675848"/>
    <lineage>
        <taxon>Viruses</taxon>
        <taxon>Riboviria</taxon>
        <taxon>Orthornavirae</taxon>
        <taxon>Negarnaviricota</taxon>
        <taxon>Haploviricotina</taxon>
        <taxon>Monjiviricetes</taxon>
        <taxon>Mononegavirales</taxon>
        <taxon>Filoviridae</taxon>
        <taxon>Thamnovirus</taxon>
        <taxon>Thamnovirus percae</taxon>
    </lineage>
</organism>
<keyword evidence="7" id="KW-1185">Reference proteome</keyword>
<evidence type="ECO:0000313" key="7">
    <source>
        <dbReference type="Proteomes" id="UP000831069"/>
    </source>
</evidence>
<protein>
    <recommendedName>
        <fullName evidence="5">C3H1-type domain-containing protein</fullName>
    </recommendedName>
</protein>
<feature type="domain" description="C3H1-type" evidence="5">
    <location>
        <begin position="194"/>
        <end position="221"/>
    </location>
</feature>
<dbReference type="RefSeq" id="YP_010800192.1">
    <property type="nucleotide sequence ID" value="NC_076734.1"/>
</dbReference>
<keyword evidence="1 4" id="KW-0479">Metal-binding</keyword>
<accession>A0AAE6PQW6</accession>
<keyword evidence="2 4" id="KW-0863">Zinc-finger</keyword>